<dbReference type="GO" id="GO:0005525">
    <property type="term" value="F:GTP binding"/>
    <property type="evidence" value="ECO:0007669"/>
    <property type="project" value="UniProtKB-KW"/>
</dbReference>
<evidence type="ECO:0000256" key="4">
    <source>
        <dbReference type="ARBA" id="ARBA00022695"/>
    </source>
</evidence>
<dbReference type="FunFam" id="3.90.550.10:FF:000046">
    <property type="entry name" value="Mannose-1-phosphate guanylyltransferase (GDP)"/>
    <property type="match status" value="1"/>
</dbReference>
<dbReference type="Proteomes" id="UP001139344">
    <property type="component" value="Unassembled WGS sequence"/>
</dbReference>
<evidence type="ECO:0000256" key="6">
    <source>
        <dbReference type="ARBA" id="ARBA00023134"/>
    </source>
</evidence>
<proteinExistence type="inferred from homology"/>
<dbReference type="SUPFAM" id="SSF159283">
    <property type="entry name" value="Guanosine diphospho-D-mannose pyrophosphorylase/mannose-6-phosphate isomerase linker domain"/>
    <property type="match status" value="1"/>
</dbReference>
<dbReference type="RefSeq" id="WP_240095235.1">
    <property type="nucleotide sequence ID" value="NZ_JAJSON010000004.1"/>
</dbReference>
<comment type="caution">
    <text evidence="9">The sequence shown here is derived from an EMBL/GenBank/DDBJ whole genome shotgun (WGS) entry which is preliminary data.</text>
</comment>
<evidence type="ECO:0000313" key="9">
    <source>
        <dbReference type="EMBL" id="MCG9970102.1"/>
    </source>
</evidence>
<accession>A0A9X1UTM7</accession>
<dbReference type="AlphaFoldDB" id="A0A9X1UTM7"/>
<keyword evidence="3" id="KW-0808">Transferase</keyword>
<dbReference type="EMBL" id="JAJSON010000004">
    <property type="protein sequence ID" value="MCG9970102.1"/>
    <property type="molecule type" value="Genomic_DNA"/>
</dbReference>
<evidence type="ECO:0000313" key="10">
    <source>
        <dbReference type="Proteomes" id="UP001139344"/>
    </source>
</evidence>
<dbReference type="Gene3D" id="3.90.550.10">
    <property type="entry name" value="Spore Coat Polysaccharide Biosynthesis Protein SpsA, Chain A"/>
    <property type="match status" value="1"/>
</dbReference>
<feature type="domain" description="Nucleotidyl transferase" evidence="8">
    <location>
        <begin position="11"/>
        <end position="284"/>
    </location>
</feature>
<evidence type="ECO:0000256" key="3">
    <source>
        <dbReference type="ARBA" id="ARBA00022679"/>
    </source>
</evidence>
<evidence type="ECO:0000256" key="5">
    <source>
        <dbReference type="ARBA" id="ARBA00022741"/>
    </source>
</evidence>
<keyword evidence="4 9" id="KW-0548">Nucleotidyltransferase</keyword>
<dbReference type="InterPro" id="IPR005835">
    <property type="entry name" value="NTP_transferase_dom"/>
</dbReference>
<protein>
    <recommendedName>
        <fullName evidence="2">mannose-1-phosphate guanylyltransferase</fullName>
        <ecNumber evidence="2">2.7.7.13</ecNumber>
    </recommendedName>
</protein>
<keyword evidence="5" id="KW-0547">Nucleotide-binding</keyword>
<organism evidence="9 10">
    <name type="scientific">Christiangramia crocea</name>
    <dbReference type="NCBI Taxonomy" id="2904124"/>
    <lineage>
        <taxon>Bacteria</taxon>
        <taxon>Pseudomonadati</taxon>
        <taxon>Bacteroidota</taxon>
        <taxon>Flavobacteriia</taxon>
        <taxon>Flavobacteriales</taxon>
        <taxon>Flavobacteriaceae</taxon>
        <taxon>Christiangramia</taxon>
    </lineage>
</organism>
<gene>
    <name evidence="9" type="ORF">LU635_00525</name>
</gene>
<comment type="catalytic activity">
    <reaction evidence="7">
        <text>alpha-D-mannose 1-phosphate + GTP + H(+) = GDP-alpha-D-mannose + diphosphate</text>
        <dbReference type="Rhea" id="RHEA:15229"/>
        <dbReference type="ChEBI" id="CHEBI:15378"/>
        <dbReference type="ChEBI" id="CHEBI:33019"/>
        <dbReference type="ChEBI" id="CHEBI:37565"/>
        <dbReference type="ChEBI" id="CHEBI:57527"/>
        <dbReference type="ChEBI" id="CHEBI:58409"/>
        <dbReference type="EC" id="2.7.7.13"/>
    </reaction>
</comment>
<evidence type="ECO:0000256" key="1">
    <source>
        <dbReference type="ARBA" id="ARBA00006115"/>
    </source>
</evidence>
<dbReference type="PANTHER" id="PTHR46390">
    <property type="entry name" value="MANNOSE-1-PHOSPHATE GUANYLYLTRANSFERASE"/>
    <property type="match status" value="1"/>
</dbReference>
<comment type="similarity">
    <text evidence="1">Belongs to the mannose-6-phosphate isomerase type 2 family.</text>
</comment>
<evidence type="ECO:0000256" key="7">
    <source>
        <dbReference type="ARBA" id="ARBA00047343"/>
    </source>
</evidence>
<dbReference type="InterPro" id="IPR049577">
    <property type="entry name" value="GMPP_N"/>
</dbReference>
<keyword evidence="6" id="KW-0342">GTP-binding</keyword>
<dbReference type="Pfam" id="PF00483">
    <property type="entry name" value="NTP_transferase"/>
    <property type="match status" value="1"/>
</dbReference>
<evidence type="ECO:0000259" key="8">
    <source>
        <dbReference type="Pfam" id="PF00483"/>
    </source>
</evidence>
<reference evidence="9" key="1">
    <citation type="submission" date="2021-12" db="EMBL/GenBank/DDBJ databases">
        <title>Description of Gramella crocea sp. nov., a new bacterium isolated from activated sludge.</title>
        <authorList>
            <person name="Zhang X."/>
        </authorList>
    </citation>
    <scope>NUCLEOTIDE SEQUENCE</scope>
    <source>
        <strain evidence="9">YB25</strain>
    </source>
</reference>
<dbReference type="PANTHER" id="PTHR46390:SF1">
    <property type="entry name" value="MANNOSE-1-PHOSPHATE GUANYLYLTRANSFERASE"/>
    <property type="match status" value="1"/>
</dbReference>
<dbReference type="InterPro" id="IPR051161">
    <property type="entry name" value="Mannose-6P_isomerase_type2"/>
</dbReference>
<dbReference type="InterPro" id="IPR029044">
    <property type="entry name" value="Nucleotide-diphossugar_trans"/>
</dbReference>
<keyword evidence="10" id="KW-1185">Reference proteome</keyword>
<dbReference type="CDD" id="cd02509">
    <property type="entry name" value="GDP-M1P_Guanylyltransferase"/>
    <property type="match status" value="1"/>
</dbReference>
<dbReference type="GO" id="GO:0009298">
    <property type="term" value="P:GDP-mannose biosynthetic process"/>
    <property type="evidence" value="ECO:0007669"/>
    <property type="project" value="TreeGrafter"/>
</dbReference>
<dbReference type="GO" id="GO:0004475">
    <property type="term" value="F:mannose-1-phosphate guanylyltransferase (GTP) activity"/>
    <property type="evidence" value="ECO:0007669"/>
    <property type="project" value="UniProtKB-EC"/>
</dbReference>
<sequence>MLGTKKDNYYAIVMAGGVGSRFWPSSKASNPKQFIDILGVGETLFQTTFNRLSTLIPSENIYILTNKKYVEMIKDQVPQIKDEQIVPEPEMRNTAPSILLGALKIFAKNPDALTIVAPSDHWIKDEAVFLETIQSAFDGVEKDDRLITLGIEPTFPNTGYGYIKYDKSEKNSLKKVEEFTEKPNLKKAEKFLEAGNYVWNAGIFVWSARFIIENFKKHMPEMYGIFEKGEKLWNTASEKDFLEKNYSRASNISIDYGIMEKADSVYVIPVDFKWSDLGAWSSVQSELPSDEKGNTLINARLHSHDASNNIISSYNKKIVVLKGISDYIIVEDKDVLMIVPKSEEQEIKKLREEVMKEFGDQLG</sequence>
<dbReference type="SUPFAM" id="SSF53448">
    <property type="entry name" value="Nucleotide-diphospho-sugar transferases"/>
    <property type="match status" value="1"/>
</dbReference>
<dbReference type="EC" id="2.7.7.13" evidence="2"/>
<evidence type="ECO:0000256" key="2">
    <source>
        <dbReference type="ARBA" id="ARBA00012387"/>
    </source>
</evidence>
<name>A0A9X1UTM7_9FLAO</name>